<organism evidence="3 4">
    <name type="scientific">Litoribrevibacter albus</name>
    <dbReference type="NCBI Taxonomy" id="1473156"/>
    <lineage>
        <taxon>Bacteria</taxon>
        <taxon>Pseudomonadati</taxon>
        <taxon>Pseudomonadota</taxon>
        <taxon>Gammaproteobacteria</taxon>
        <taxon>Oceanospirillales</taxon>
        <taxon>Oceanospirillaceae</taxon>
        <taxon>Litoribrevibacter</taxon>
    </lineage>
</organism>
<dbReference type="PANTHER" id="PTHR30204">
    <property type="entry name" value="REDOX-CYCLING DRUG-SENSING TRANSCRIPTIONAL ACTIVATOR SOXR"/>
    <property type="match status" value="1"/>
</dbReference>
<dbReference type="AlphaFoldDB" id="A0AA37W4T3"/>
<evidence type="ECO:0000313" key="4">
    <source>
        <dbReference type="Proteomes" id="UP001161389"/>
    </source>
</evidence>
<comment type="caution">
    <text evidence="3">The sequence shown here is derived from an EMBL/GenBank/DDBJ whole genome shotgun (WGS) entry which is preliminary data.</text>
</comment>
<dbReference type="GO" id="GO:0003677">
    <property type="term" value="F:DNA binding"/>
    <property type="evidence" value="ECO:0007669"/>
    <property type="project" value="UniProtKB-KW"/>
</dbReference>
<feature type="domain" description="HTH merR-type" evidence="2">
    <location>
        <begin position="27"/>
        <end position="95"/>
    </location>
</feature>
<protein>
    <submittedName>
        <fullName evidence="3">MerR family transcriptional regulator</fullName>
    </submittedName>
</protein>
<dbReference type="PRINTS" id="PR00040">
    <property type="entry name" value="HTHMERR"/>
</dbReference>
<dbReference type="InterPro" id="IPR047057">
    <property type="entry name" value="MerR_fam"/>
</dbReference>
<evidence type="ECO:0000259" key="2">
    <source>
        <dbReference type="PROSITE" id="PS50937"/>
    </source>
</evidence>
<dbReference type="SMART" id="SM00422">
    <property type="entry name" value="HTH_MERR"/>
    <property type="match status" value="1"/>
</dbReference>
<proteinExistence type="predicted"/>
<dbReference type="Proteomes" id="UP001161389">
    <property type="component" value="Unassembled WGS sequence"/>
</dbReference>
<dbReference type="SUPFAM" id="SSF46955">
    <property type="entry name" value="Putative DNA-binding domain"/>
    <property type="match status" value="1"/>
</dbReference>
<dbReference type="PROSITE" id="PS50937">
    <property type="entry name" value="HTH_MERR_2"/>
    <property type="match status" value="1"/>
</dbReference>
<evidence type="ECO:0000256" key="1">
    <source>
        <dbReference type="ARBA" id="ARBA00023125"/>
    </source>
</evidence>
<keyword evidence="4" id="KW-1185">Reference proteome</keyword>
<dbReference type="PANTHER" id="PTHR30204:SF97">
    <property type="entry name" value="MERR FAMILY REGULATORY PROTEIN"/>
    <property type="match status" value="1"/>
</dbReference>
<sequence>MRGTQLAYDLKSTLGQVFMSQSIKQDALDIGDVSKKTGLPASTLRYYEEKGLIKSNGRNGLRRLFPPNTIQRLALISLGRTAGLSLEEIGTMFTPDGPEIDRELLLHKADEIDQKIEELKLMSKGLRHTAACKAPSHFECPTFLKLLDSAGKKAPQSPHKFGK</sequence>
<gene>
    <name evidence="3" type="ORF">GCM10007876_08950</name>
</gene>
<accession>A0AA37W4T3</accession>
<dbReference type="EMBL" id="BSNM01000003">
    <property type="protein sequence ID" value="GLQ30417.1"/>
    <property type="molecule type" value="Genomic_DNA"/>
</dbReference>
<evidence type="ECO:0000313" key="3">
    <source>
        <dbReference type="EMBL" id="GLQ30417.1"/>
    </source>
</evidence>
<keyword evidence="1" id="KW-0238">DNA-binding</keyword>
<dbReference type="GO" id="GO:0003700">
    <property type="term" value="F:DNA-binding transcription factor activity"/>
    <property type="evidence" value="ECO:0007669"/>
    <property type="project" value="InterPro"/>
</dbReference>
<reference evidence="3" key="2">
    <citation type="submission" date="2023-01" db="EMBL/GenBank/DDBJ databases">
        <title>Draft genome sequence of Litoribrevibacter albus strain NBRC 110071.</title>
        <authorList>
            <person name="Sun Q."/>
            <person name="Mori K."/>
        </authorList>
    </citation>
    <scope>NUCLEOTIDE SEQUENCE</scope>
    <source>
        <strain evidence="3">NBRC 110071</strain>
    </source>
</reference>
<name>A0AA37W4T3_9GAMM</name>
<dbReference type="InterPro" id="IPR000551">
    <property type="entry name" value="MerR-type_HTH_dom"/>
</dbReference>
<dbReference type="CDD" id="cd04781">
    <property type="entry name" value="HTH_MerR-like_sg6"/>
    <property type="match status" value="1"/>
</dbReference>
<dbReference type="Gene3D" id="1.10.1660.10">
    <property type="match status" value="1"/>
</dbReference>
<reference evidence="3" key="1">
    <citation type="journal article" date="2014" name="Int. J. Syst. Evol. Microbiol.">
        <title>Complete genome sequence of Corynebacterium casei LMG S-19264T (=DSM 44701T), isolated from a smear-ripened cheese.</title>
        <authorList>
            <consortium name="US DOE Joint Genome Institute (JGI-PGF)"/>
            <person name="Walter F."/>
            <person name="Albersmeier A."/>
            <person name="Kalinowski J."/>
            <person name="Ruckert C."/>
        </authorList>
    </citation>
    <scope>NUCLEOTIDE SEQUENCE</scope>
    <source>
        <strain evidence="3">NBRC 110071</strain>
    </source>
</reference>
<dbReference type="InterPro" id="IPR009061">
    <property type="entry name" value="DNA-bd_dom_put_sf"/>
</dbReference>
<dbReference type="Pfam" id="PF13411">
    <property type="entry name" value="MerR_1"/>
    <property type="match status" value="1"/>
</dbReference>